<keyword evidence="2" id="KW-0436">Ligase</keyword>
<dbReference type="Pfam" id="PF00501">
    <property type="entry name" value="AMP-binding"/>
    <property type="match status" value="1"/>
</dbReference>
<dbReference type="InterPro" id="IPR045851">
    <property type="entry name" value="AMP-bd_C_sf"/>
</dbReference>
<gene>
    <name evidence="5" type="ORF">LQ327_17170</name>
</gene>
<dbReference type="Proteomes" id="UP001199469">
    <property type="component" value="Unassembled WGS sequence"/>
</dbReference>
<reference evidence="5 6" key="1">
    <citation type="submission" date="2021-11" db="EMBL/GenBank/DDBJ databases">
        <title>Draft genome sequence of Actinomycetospora sp. SF1 isolated from the rhizosphere soil.</title>
        <authorList>
            <person name="Duangmal K."/>
            <person name="Chantavorakit T."/>
        </authorList>
    </citation>
    <scope>NUCLEOTIDE SEQUENCE [LARGE SCALE GENOMIC DNA]</scope>
    <source>
        <strain evidence="5 6">TBRC 5722</strain>
    </source>
</reference>
<dbReference type="InterPro" id="IPR000873">
    <property type="entry name" value="AMP-dep_synth/lig_dom"/>
</dbReference>
<dbReference type="InterPro" id="IPR020845">
    <property type="entry name" value="AMP-binding_CS"/>
</dbReference>
<keyword evidence="6" id="KW-1185">Reference proteome</keyword>
<dbReference type="PANTHER" id="PTHR43201:SF5">
    <property type="entry name" value="MEDIUM-CHAIN ACYL-COA LIGASE ACSF2, MITOCHONDRIAL"/>
    <property type="match status" value="1"/>
</dbReference>
<feature type="domain" description="AMP-dependent synthetase/ligase" evidence="3">
    <location>
        <begin position="13"/>
        <end position="367"/>
    </location>
</feature>
<dbReference type="PANTHER" id="PTHR43201">
    <property type="entry name" value="ACYL-COA SYNTHETASE"/>
    <property type="match status" value="1"/>
</dbReference>
<dbReference type="Gene3D" id="3.30.300.30">
    <property type="match status" value="1"/>
</dbReference>
<evidence type="ECO:0000313" key="5">
    <source>
        <dbReference type="EMBL" id="MCD2195100.1"/>
    </source>
</evidence>
<evidence type="ECO:0000259" key="4">
    <source>
        <dbReference type="Pfam" id="PF13193"/>
    </source>
</evidence>
<dbReference type="InterPro" id="IPR042099">
    <property type="entry name" value="ANL_N_sf"/>
</dbReference>
<dbReference type="RefSeq" id="WP_230735810.1">
    <property type="nucleotide sequence ID" value="NZ_JAJNDB010000003.1"/>
</dbReference>
<comment type="caution">
    <text evidence="5">The sequence shown here is derived from an EMBL/GenBank/DDBJ whole genome shotgun (WGS) entry which is preliminary data.</text>
</comment>
<feature type="domain" description="AMP-binding enzyme C-terminal" evidence="4">
    <location>
        <begin position="420"/>
        <end position="493"/>
    </location>
</feature>
<accession>A0ABS8PA04</accession>
<dbReference type="PROSITE" id="PS00455">
    <property type="entry name" value="AMP_BINDING"/>
    <property type="match status" value="1"/>
</dbReference>
<evidence type="ECO:0000313" key="6">
    <source>
        <dbReference type="Proteomes" id="UP001199469"/>
    </source>
</evidence>
<protein>
    <submittedName>
        <fullName evidence="5">AMP-binding protein</fullName>
    </submittedName>
</protein>
<evidence type="ECO:0000256" key="2">
    <source>
        <dbReference type="ARBA" id="ARBA00022598"/>
    </source>
</evidence>
<evidence type="ECO:0000256" key="1">
    <source>
        <dbReference type="ARBA" id="ARBA00006432"/>
    </source>
</evidence>
<organism evidence="5 6">
    <name type="scientific">Actinomycetospora endophytica</name>
    <dbReference type="NCBI Taxonomy" id="2291215"/>
    <lineage>
        <taxon>Bacteria</taxon>
        <taxon>Bacillati</taxon>
        <taxon>Actinomycetota</taxon>
        <taxon>Actinomycetes</taxon>
        <taxon>Pseudonocardiales</taxon>
        <taxon>Pseudonocardiaceae</taxon>
        <taxon>Actinomycetospora</taxon>
    </lineage>
</organism>
<proteinExistence type="inferred from homology"/>
<dbReference type="EMBL" id="JAJNDB010000003">
    <property type="protein sequence ID" value="MCD2195100.1"/>
    <property type="molecule type" value="Genomic_DNA"/>
</dbReference>
<evidence type="ECO:0000259" key="3">
    <source>
        <dbReference type="Pfam" id="PF00501"/>
    </source>
</evidence>
<comment type="similarity">
    <text evidence="1">Belongs to the ATP-dependent AMP-binding enzyme family.</text>
</comment>
<dbReference type="InterPro" id="IPR025110">
    <property type="entry name" value="AMP-bd_C"/>
</dbReference>
<dbReference type="SUPFAM" id="SSF56801">
    <property type="entry name" value="Acetyl-CoA synthetase-like"/>
    <property type="match status" value="1"/>
</dbReference>
<dbReference type="Gene3D" id="3.40.50.12780">
    <property type="entry name" value="N-terminal domain of ligase-like"/>
    <property type="match status" value="1"/>
</dbReference>
<dbReference type="Pfam" id="PF13193">
    <property type="entry name" value="AMP-binding_C"/>
    <property type="match status" value="1"/>
</dbReference>
<name>A0ABS8PA04_9PSEU</name>
<sequence>MTADVEAPEYPTTHAARAPDRAAVVDARTDATLTYRALEARSRAVAHRLWEIGLRPGQHVALAVANRLEFYEFCWAAHRIGLYYTAVNTHLTAREARHVVTDCGAEALLLDDALPELVDALADLPEVRLRLLLGHARPGHEPYEEVAAAGTGPLPHEGEGEKMLYTSGTTGTPKGVARPLTDGPPGSVFLIRPLMRRMGFDGSSVLVNPGPLYHSAPLGYGMGMHRLGGTVVIGGRFDAGQCLAAMERHRATHGLFVPTMFSRMLALEGHERYDVSSLVTAAHGAAPCPVGVKQAMIDWWGPKIVEYYAGTEGAGMTLIDSADWLAHPGSVGRPVAGAVHVVDQVSGDQLGPGETGAVYFSGGSAFRYHGDDAKTADAYDHRGWNTLGDIGHLDADGYLYLTDRASFTVISGGVNIYPREAENVLAEHPAVGDVAAFGVPDDDLGEVLVAVVETTEPVTAEALDAWCAERLTRQKCPRRIAFTERLPRTEAGKLATRQVRDDYLGALRACEHQLTL</sequence>